<gene>
    <name evidence="2" type="ORF">HMPREF2137_02190</name>
</gene>
<organism evidence="2 3">
    <name type="scientific">Hoylesella buccalis DNF00853</name>
    <dbReference type="NCBI Taxonomy" id="1401074"/>
    <lineage>
        <taxon>Bacteria</taxon>
        <taxon>Pseudomonadati</taxon>
        <taxon>Bacteroidota</taxon>
        <taxon>Bacteroidia</taxon>
        <taxon>Bacteroidales</taxon>
        <taxon>Prevotellaceae</taxon>
        <taxon>Hoylesella</taxon>
    </lineage>
</organism>
<dbReference type="Pfam" id="PF13443">
    <property type="entry name" value="HTH_26"/>
    <property type="match status" value="1"/>
</dbReference>
<feature type="domain" description="HTH cro/C1-type" evidence="1">
    <location>
        <begin position="25"/>
        <end position="65"/>
    </location>
</feature>
<dbReference type="AlphaFoldDB" id="A0A095ZNH7"/>
<dbReference type="PROSITE" id="PS50943">
    <property type="entry name" value="HTH_CROC1"/>
    <property type="match status" value="1"/>
</dbReference>
<reference evidence="2 3" key="1">
    <citation type="submission" date="2014-07" db="EMBL/GenBank/DDBJ databases">
        <authorList>
            <person name="McCorrison J."/>
            <person name="Sanka R."/>
            <person name="Torralba M."/>
            <person name="Gillis M."/>
            <person name="Haft D.H."/>
            <person name="Methe B."/>
            <person name="Sutton G."/>
            <person name="Nelson K.E."/>
        </authorList>
    </citation>
    <scope>NUCLEOTIDE SEQUENCE [LARGE SCALE GENOMIC DNA]</scope>
    <source>
        <strain evidence="2 3">DNF00853</strain>
    </source>
</reference>
<name>A0A095ZNH7_9BACT</name>
<dbReference type="RefSeq" id="WP_036871821.1">
    <property type="nucleotide sequence ID" value="NZ_JRNN01000028.1"/>
</dbReference>
<evidence type="ECO:0000259" key="1">
    <source>
        <dbReference type="PROSITE" id="PS50943"/>
    </source>
</evidence>
<dbReference type="InterPro" id="IPR001387">
    <property type="entry name" value="Cro/C1-type_HTH"/>
</dbReference>
<dbReference type="EMBL" id="JRNN01000028">
    <property type="protein sequence ID" value="KGF36280.1"/>
    <property type="molecule type" value="Genomic_DNA"/>
</dbReference>
<proteinExistence type="predicted"/>
<accession>A0A095ZNH7</accession>
<dbReference type="CDD" id="cd00093">
    <property type="entry name" value="HTH_XRE"/>
    <property type="match status" value="1"/>
</dbReference>
<dbReference type="SUPFAM" id="SSF47413">
    <property type="entry name" value="lambda repressor-like DNA-binding domains"/>
    <property type="match status" value="1"/>
</dbReference>
<evidence type="ECO:0000313" key="2">
    <source>
        <dbReference type="EMBL" id="KGF36280.1"/>
    </source>
</evidence>
<comment type="caution">
    <text evidence="2">The sequence shown here is derived from an EMBL/GenBank/DDBJ whole genome shotgun (WGS) entry which is preliminary data.</text>
</comment>
<sequence>MTKDIFHPNRLRVVLAEKQITNRWLAEQLGVTDMTVSRWSTNKVQPSVSQLVEIAKLLDVDIKELIEADL</sequence>
<evidence type="ECO:0000313" key="3">
    <source>
        <dbReference type="Proteomes" id="UP000029556"/>
    </source>
</evidence>
<protein>
    <submittedName>
        <fullName evidence="2">XRE family transcriptional regulator</fullName>
    </submittedName>
</protein>
<dbReference type="GO" id="GO:0003677">
    <property type="term" value="F:DNA binding"/>
    <property type="evidence" value="ECO:0007669"/>
    <property type="project" value="InterPro"/>
</dbReference>
<dbReference type="Proteomes" id="UP000029556">
    <property type="component" value="Unassembled WGS sequence"/>
</dbReference>
<dbReference type="Gene3D" id="1.10.260.40">
    <property type="entry name" value="lambda repressor-like DNA-binding domains"/>
    <property type="match status" value="1"/>
</dbReference>
<dbReference type="InterPro" id="IPR010982">
    <property type="entry name" value="Lambda_DNA-bd_dom_sf"/>
</dbReference>
<dbReference type="SMART" id="SM00530">
    <property type="entry name" value="HTH_XRE"/>
    <property type="match status" value="1"/>
</dbReference>